<evidence type="ECO:0000256" key="5">
    <source>
        <dbReference type="ARBA" id="ARBA00022840"/>
    </source>
</evidence>
<evidence type="ECO:0000256" key="2">
    <source>
        <dbReference type="ARBA" id="ARBA00022448"/>
    </source>
</evidence>
<feature type="region of interest" description="Disordered" evidence="6">
    <location>
        <begin position="1"/>
        <end position="38"/>
    </location>
</feature>
<dbReference type="InterPro" id="IPR017871">
    <property type="entry name" value="ABC_transporter-like_CS"/>
</dbReference>
<organism evidence="8 9">
    <name type="scientific">Nitrosospira multiformis</name>
    <dbReference type="NCBI Taxonomy" id="1231"/>
    <lineage>
        <taxon>Bacteria</taxon>
        <taxon>Pseudomonadati</taxon>
        <taxon>Pseudomonadota</taxon>
        <taxon>Betaproteobacteria</taxon>
        <taxon>Nitrosomonadales</taxon>
        <taxon>Nitrosomonadaceae</taxon>
        <taxon>Nitrosospira</taxon>
    </lineage>
</organism>
<keyword evidence="2" id="KW-0813">Transport</keyword>
<keyword evidence="3" id="KW-0472">Membrane</keyword>
<dbReference type="Proteomes" id="UP000183471">
    <property type="component" value="Unassembled WGS sequence"/>
</dbReference>
<accession>A0ABY0TAJ6</accession>
<reference evidence="8 9" key="1">
    <citation type="submission" date="2016-10" db="EMBL/GenBank/DDBJ databases">
        <authorList>
            <person name="Varghese N."/>
            <person name="Submissions S."/>
        </authorList>
    </citation>
    <scope>NUCLEOTIDE SEQUENCE [LARGE SCALE GENOMIC DNA]</scope>
    <source>
        <strain evidence="8 9">Nl1</strain>
    </source>
</reference>
<dbReference type="InterPro" id="IPR003593">
    <property type="entry name" value="AAA+_ATPase"/>
</dbReference>
<evidence type="ECO:0000313" key="8">
    <source>
        <dbReference type="EMBL" id="SDQ26035.1"/>
    </source>
</evidence>
<dbReference type="InterPro" id="IPR015860">
    <property type="entry name" value="ABC_transpr_TagH-like"/>
</dbReference>
<dbReference type="Pfam" id="PF14524">
    <property type="entry name" value="Wzt_C"/>
    <property type="match status" value="1"/>
</dbReference>
<comment type="caution">
    <text evidence="8">The sequence shown here is derived from an EMBL/GenBank/DDBJ whole genome shotgun (WGS) entry which is preliminary data.</text>
</comment>
<feature type="domain" description="ABC transporter" evidence="7">
    <location>
        <begin position="44"/>
        <end position="293"/>
    </location>
</feature>
<dbReference type="EMBL" id="FNKY01000001">
    <property type="protein sequence ID" value="SDQ26035.1"/>
    <property type="molecule type" value="Genomic_DNA"/>
</dbReference>
<dbReference type="PANTHER" id="PTHR46743:SF2">
    <property type="entry name" value="TEICHOIC ACIDS EXPORT ATP-BINDING PROTEIN TAGH"/>
    <property type="match status" value="1"/>
</dbReference>
<evidence type="ECO:0000313" key="9">
    <source>
        <dbReference type="Proteomes" id="UP000183471"/>
    </source>
</evidence>
<evidence type="ECO:0000256" key="3">
    <source>
        <dbReference type="ARBA" id="ARBA00022475"/>
    </source>
</evidence>
<dbReference type="GO" id="GO:0005524">
    <property type="term" value="F:ATP binding"/>
    <property type="evidence" value="ECO:0007669"/>
    <property type="project" value="UniProtKB-KW"/>
</dbReference>
<keyword evidence="5 8" id="KW-0067">ATP-binding</keyword>
<dbReference type="InterPro" id="IPR050683">
    <property type="entry name" value="Bact_Polysacc_Export_ATP-bd"/>
</dbReference>
<evidence type="ECO:0000256" key="6">
    <source>
        <dbReference type="SAM" id="MobiDB-lite"/>
    </source>
</evidence>
<comment type="similarity">
    <text evidence="1">Belongs to the ABC transporter superfamily.</text>
</comment>
<keyword evidence="3" id="KW-1003">Cell membrane</keyword>
<evidence type="ECO:0000256" key="1">
    <source>
        <dbReference type="ARBA" id="ARBA00005417"/>
    </source>
</evidence>
<dbReference type="RefSeq" id="WP_081346600.1">
    <property type="nucleotide sequence ID" value="NZ_FNKY01000001.1"/>
</dbReference>
<dbReference type="Gene3D" id="2.70.50.60">
    <property type="entry name" value="abc- transporter (atp binding component) like domain"/>
    <property type="match status" value="1"/>
</dbReference>
<evidence type="ECO:0000256" key="4">
    <source>
        <dbReference type="ARBA" id="ARBA00022741"/>
    </source>
</evidence>
<gene>
    <name evidence="8" type="ORF">SAMN05216402_0061</name>
</gene>
<dbReference type="CDD" id="cd10147">
    <property type="entry name" value="Wzt_C-like"/>
    <property type="match status" value="1"/>
</dbReference>
<dbReference type="SUPFAM" id="SSF52540">
    <property type="entry name" value="P-loop containing nucleoside triphosphate hydrolases"/>
    <property type="match status" value="1"/>
</dbReference>
<dbReference type="Gene3D" id="3.40.50.300">
    <property type="entry name" value="P-loop containing nucleotide triphosphate hydrolases"/>
    <property type="match status" value="1"/>
</dbReference>
<dbReference type="InterPro" id="IPR029439">
    <property type="entry name" value="Wzt_C"/>
</dbReference>
<keyword evidence="4" id="KW-0547">Nucleotide-binding</keyword>
<evidence type="ECO:0000259" key="7">
    <source>
        <dbReference type="PROSITE" id="PS50893"/>
    </source>
</evidence>
<sequence>MFSETKNIEKSVVSLPFEQKDRDEEKSHKGKSAMTNTNDSDIAIRVQNLSKCYQIYNKPHDRLKQSLYPRLQRFIGQPAKQYHREFWALQDVSFEVKRGETVGIIGRNGSGKSTLLQIICGTLAPTGGSVETKGRIAALLELGSGFNPEFSGRENVYMNGAVLGLSKEEVDERFDNIAAFADIGQFIEQPVKTYSSGMFVRLAFAVNVMSSPEIMIVDEALAVGDMNFQAKCMTALTRIQDGGATVLFVSHDIGALKSLCSRGVYLEHGEIGMIGAGGDVADCYTRKMREEMNAEYTSAMPSTSTKAAAAIPLKSQPPVDADEFKVSTEFEKQVAYARYGEGGARITFAELLDEHMRVINNIEFNQTVFVRIYFETAIDDEVSCNYYVLDDKRNLILGAGLTLANQPLMRVKNGGRYIVTYKTRLPLQEGNHSVQLQITKRVVKDHAAKFLDVIDDALVFAMARREGARIWTKAFIENEVEVKSCCQD</sequence>
<feature type="compositionally biased region" description="Basic and acidic residues" evidence="6">
    <location>
        <begin position="18"/>
        <end position="27"/>
    </location>
</feature>
<dbReference type="Pfam" id="PF00005">
    <property type="entry name" value="ABC_tran"/>
    <property type="match status" value="1"/>
</dbReference>
<keyword evidence="9" id="KW-1185">Reference proteome</keyword>
<dbReference type="CDD" id="cd03220">
    <property type="entry name" value="ABC_KpsT_Wzt"/>
    <property type="match status" value="1"/>
</dbReference>
<dbReference type="PROSITE" id="PS00211">
    <property type="entry name" value="ABC_TRANSPORTER_1"/>
    <property type="match status" value="1"/>
</dbReference>
<dbReference type="InterPro" id="IPR027417">
    <property type="entry name" value="P-loop_NTPase"/>
</dbReference>
<proteinExistence type="inferred from homology"/>
<name>A0ABY0TAJ6_9PROT</name>
<dbReference type="InterPro" id="IPR003439">
    <property type="entry name" value="ABC_transporter-like_ATP-bd"/>
</dbReference>
<protein>
    <submittedName>
        <fullName evidence="8">Lipopolysaccharide transport system ATP-binding protein</fullName>
    </submittedName>
</protein>
<dbReference type="PROSITE" id="PS50893">
    <property type="entry name" value="ABC_TRANSPORTER_2"/>
    <property type="match status" value="1"/>
</dbReference>
<dbReference type="PANTHER" id="PTHR46743">
    <property type="entry name" value="TEICHOIC ACIDS EXPORT ATP-BINDING PROTEIN TAGH"/>
    <property type="match status" value="1"/>
</dbReference>
<dbReference type="SMART" id="SM00382">
    <property type="entry name" value="AAA"/>
    <property type="match status" value="1"/>
</dbReference>